<dbReference type="Pfam" id="PF09721">
    <property type="entry name" value="Exosortase_EpsH"/>
    <property type="match status" value="1"/>
</dbReference>
<dbReference type="AlphaFoldDB" id="A0A4S1XCV8"/>
<evidence type="ECO:0000256" key="4">
    <source>
        <dbReference type="ARBA" id="ARBA00022692"/>
    </source>
</evidence>
<dbReference type="EMBL" id="SRXT01000004">
    <property type="protein sequence ID" value="TGX53513.1"/>
    <property type="molecule type" value="Genomic_DNA"/>
</dbReference>
<organism evidence="9 10">
    <name type="scientific">Sphingomonas gei</name>
    <dbReference type="NCBI Taxonomy" id="1395960"/>
    <lineage>
        <taxon>Bacteria</taxon>
        <taxon>Pseudomonadati</taxon>
        <taxon>Pseudomonadota</taxon>
        <taxon>Alphaproteobacteria</taxon>
        <taxon>Sphingomonadales</taxon>
        <taxon>Sphingomonadaceae</taxon>
        <taxon>Sphingomonas</taxon>
    </lineage>
</organism>
<keyword evidence="6 8" id="KW-1133">Transmembrane helix</keyword>
<evidence type="ECO:0000313" key="9">
    <source>
        <dbReference type="EMBL" id="TGX53513.1"/>
    </source>
</evidence>
<proteinExistence type="predicted"/>
<feature type="transmembrane region" description="Helical" evidence="8">
    <location>
        <begin position="263"/>
        <end position="289"/>
    </location>
</feature>
<evidence type="ECO:0000256" key="5">
    <source>
        <dbReference type="ARBA" id="ARBA00022801"/>
    </source>
</evidence>
<feature type="transmembrane region" description="Helical" evidence="8">
    <location>
        <begin position="301"/>
        <end position="322"/>
    </location>
</feature>
<evidence type="ECO:0000256" key="3">
    <source>
        <dbReference type="ARBA" id="ARBA00022670"/>
    </source>
</evidence>
<dbReference type="InterPro" id="IPR026392">
    <property type="entry name" value="Exo/Archaeosortase_dom"/>
</dbReference>
<accession>A0A4S1XCV8</accession>
<evidence type="ECO:0000313" key="10">
    <source>
        <dbReference type="Proteomes" id="UP000306147"/>
    </source>
</evidence>
<dbReference type="GO" id="GO:0008233">
    <property type="term" value="F:peptidase activity"/>
    <property type="evidence" value="ECO:0007669"/>
    <property type="project" value="UniProtKB-KW"/>
</dbReference>
<evidence type="ECO:0000256" key="2">
    <source>
        <dbReference type="ARBA" id="ARBA00022475"/>
    </source>
</evidence>
<evidence type="ECO:0000256" key="7">
    <source>
        <dbReference type="ARBA" id="ARBA00023136"/>
    </source>
</evidence>
<reference evidence="9 10" key="1">
    <citation type="submission" date="2019-04" db="EMBL/GenBank/DDBJ databases">
        <title>Sphingomonas psychrotolerans sp. nov., isolated from soil in the Tianshan Mountains, Xinjiang, China.</title>
        <authorList>
            <person name="Luo Y."/>
            <person name="Sheng H."/>
        </authorList>
    </citation>
    <scope>NUCLEOTIDE SEQUENCE [LARGE SCALE GENOMIC DNA]</scope>
    <source>
        <strain evidence="9 10">ZFGT-11</strain>
    </source>
</reference>
<dbReference type="NCBIfam" id="TIGR04178">
    <property type="entry name" value="exo_archaeo"/>
    <property type="match status" value="1"/>
</dbReference>
<feature type="transmembrane region" description="Helical" evidence="8">
    <location>
        <begin position="142"/>
        <end position="162"/>
    </location>
</feature>
<keyword evidence="7 8" id="KW-0472">Membrane</keyword>
<name>A0A4S1XCV8_9SPHN</name>
<feature type="transmembrane region" description="Helical" evidence="8">
    <location>
        <begin position="119"/>
        <end position="136"/>
    </location>
</feature>
<dbReference type="OrthoDB" id="9797363at2"/>
<dbReference type="GO" id="GO:0005886">
    <property type="term" value="C:plasma membrane"/>
    <property type="evidence" value="ECO:0007669"/>
    <property type="project" value="UniProtKB-SubCell"/>
</dbReference>
<evidence type="ECO:0000256" key="8">
    <source>
        <dbReference type="SAM" id="Phobius"/>
    </source>
</evidence>
<dbReference type="NCBIfam" id="TIGR02602">
    <property type="entry name" value="8TM_EpsH"/>
    <property type="match status" value="1"/>
</dbReference>
<evidence type="ECO:0000256" key="6">
    <source>
        <dbReference type="ARBA" id="ARBA00022989"/>
    </source>
</evidence>
<sequence>MALLWSRRAALSSNALPGRANRLRGSTLGVSLVAGHRASLESTALVPAALAPDAKMSRAAQLVLLVVAAAWLLPALTGLATRTWSTPQGAQGPIILLTGIWALWFEYRRSRARAAPGHLGWTILWFAVAVLLYVVARMIGMLSLACLAAWLGAVAALYGCVGRVLLRRLAFPLAYLLCLVPLPYAVEMALTGTLKTGVAYGSVRALAALGWDVAYSGSLLYIDQFELLVEAACAGLNSIFSLTAIGLFYIFWQRRRRWHESLILALAIVPLAIFANVVRVMLLIALVHWRGEQVLETAAHPAAGFLMFVVSLALLVALDRALPRRVESRRND</sequence>
<dbReference type="InterPro" id="IPR019127">
    <property type="entry name" value="Exosortase"/>
</dbReference>
<protein>
    <submittedName>
        <fullName evidence="9">Exosortase/archaeosortase family protein</fullName>
    </submittedName>
</protein>
<comment type="caution">
    <text evidence="9">The sequence shown here is derived from an EMBL/GenBank/DDBJ whole genome shotgun (WGS) entry which is preliminary data.</text>
</comment>
<feature type="transmembrane region" description="Helical" evidence="8">
    <location>
        <begin position="227"/>
        <end position="251"/>
    </location>
</feature>
<feature type="transmembrane region" description="Helical" evidence="8">
    <location>
        <begin position="169"/>
        <end position="186"/>
    </location>
</feature>
<keyword evidence="5" id="KW-0378">Hydrolase</keyword>
<evidence type="ECO:0000256" key="1">
    <source>
        <dbReference type="ARBA" id="ARBA00004651"/>
    </source>
</evidence>
<keyword evidence="10" id="KW-1185">Reference proteome</keyword>
<dbReference type="GO" id="GO:0006508">
    <property type="term" value="P:proteolysis"/>
    <property type="evidence" value="ECO:0007669"/>
    <property type="project" value="UniProtKB-KW"/>
</dbReference>
<keyword evidence="3" id="KW-0645">Protease</keyword>
<dbReference type="Proteomes" id="UP000306147">
    <property type="component" value="Unassembled WGS sequence"/>
</dbReference>
<dbReference type="InterPro" id="IPR013426">
    <property type="entry name" value="EpsH-like"/>
</dbReference>
<feature type="transmembrane region" description="Helical" evidence="8">
    <location>
        <begin position="62"/>
        <end position="84"/>
    </location>
</feature>
<comment type="subcellular location">
    <subcellularLocation>
        <location evidence="1">Cell membrane</location>
        <topology evidence="1">Multi-pass membrane protein</topology>
    </subcellularLocation>
</comment>
<feature type="transmembrane region" description="Helical" evidence="8">
    <location>
        <begin position="90"/>
        <end position="107"/>
    </location>
</feature>
<gene>
    <name evidence="9" type="ORF">E5A73_11805</name>
</gene>
<keyword evidence="2" id="KW-1003">Cell membrane</keyword>
<keyword evidence="4 8" id="KW-0812">Transmembrane</keyword>